<accession>B6IFZ8</accession>
<evidence type="ECO:0000313" key="2">
    <source>
        <dbReference type="Proteomes" id="UP000008549"/>
    </source>
</evidence>
<dbReference type="RefSeq" id="XP_045098397.1">
    <property type="nucleotide sequence ID" value="XM_045241169.1"/>
</dbReference>
<dbReference type="EMBL" id="HE600988">
    <property type="protein sequence ID" value="CAR98828.1"/>
    <property type="molecule type" value="Genomic_DNA"/>
</dbReference>
<dbReference type="Proteomes" id="UP000008549">
    <property type="component" value="Unassembled WGS sequence"/>
</dbReference>
<dbReference type="GeneID" id="68916675"/>
<organism evidence="1 2">
    <name type="scientific">Caenorhabditis briggsae</name>
    <dbReference type="NCBI Taxonomy" id="6238"/>
    <lineage>
        <taxon>Eukaryota</taxon>
        <taxon>Metazoa</taxon>
        <taxon>Ecdysozoa</taxon>
        <taxon>Nematoda</taxon>
        <taxon>Chromadorea</taxon>
        <taxon>Rhabditida</taxon>
        <taxon>Rhabditina</taxon>
        <taxon>Rhabditomorpha</taxon>
        <taxon>Rhabditoidea</taxon>
        <taxon>Rhabditidae</taxon>
        <taxon>Peloderinae</taxon>
        <taxon>Caenorhabditis</taxon>
    </lineage>
</organism>
<evidence type="ECO:0000313" key="1">
    <source>
        <dbReference type="EMBL" id="CAR98828.1"/>
    </source>
</evidence>
<dbReference type="InParanoid" id="B6IFZ8"/>
<sequence>MLESRKELERHRREIGELRHVQVTMISKIFSVMETRREYVGRCQRHTGKPEINDAGEEEEKT</sequence>
<dbReference type="AlphaFoldDB" id="B6IFZ8"/>
<dbReference type="CTD" id="68916675"/>
<protein>
    <submittedName>
        <fullName evidence="1">Protein CBG25178</fullName>
    </submittedName>
</protein>
<keyword evidence="2" id="KW-1185">Reference proteome</keyword>
<gene>
    <name evidence="1" type="ORF">CBG25178</name>
    <name evidence="1" type="ORF">CBG_25178</name>
</gene>
<reference evidence="1 2" key="1">
    <citation type="journal article" date="2003" name="PLoS Biol.">
        <title>The genome sequence of Caenorhabditis briggsae: a platform for comparative genomics.</title>
        <authorList>
            <person name="Stein L.D."/>
            <person name="Bao Z."/>
            <person name="Blasiar D."/>
            <person name="Blumenthal T."/>
            <person name="Brent M.R."/>
            <person name="Chen N."/>
            <person name="Chinwalla A."/>
            <person name="Clarke L."/>
            <person name="Clee C."/>
            <person name="Coghlan A."/>
            <person name="Coulson A."/>
            <person name="D'Eustachio P."/>
            <person name="Fitch D.H."/>
            <person name="Fulton L.A."/>
            <person name="Fulton R.E."/>
            <person name="Griffiths-Jones S."/>
            <person name="Harris T.W."/>
            <person name="Hillier L.W."/>
            <person name="Kamath R."/>
            <person name="Kuwabara P.E."/>
            <person name="Mardis E.R."/>
            <person name="Marra M.A."/>
            <person name="Miner T.L."/>
            <person name="Minx P."/>
            <person name="Mullikin J.C."/>
            <person name="Plumb R.W."/>
            <person name="Rogers J."/>
            <person name="Schein J.E."/>
            <person name="Sohrmann M."/>
            <person name="Spieth J."/>
            <person name="Stajich J.E."/>
            <person name="Wei C."/>
            <person name="Willey D."/>
            <person name="Wilson R.K."/>
            <person name="Durbin R."/>
            <person name="Waterston R.H."/>
        </authorList>
    </citation>
    <scope>NUCLEOTIDE SEQUENCE [LARGE SCALE GENOMIC DNA]</scope>
    <source>
        <strain evidence="1 2">AF16</strain>
    </source>
</reference>
<dbReference type="KEGG" id="cbr:CBG_25178"/>
<reference evidence="1 2" key="2">
    <citation type="journal article" date="2011" name="PLoS Genet.">
        <title>Caenorhabditis briggsae recombinant inbred line genotypes reveal inter-strain incompatibility and the evolution of recombination.</title>
        <authorList>
            <person name="Ross J.A."/>
            <person name="Koboldt D.C."/>
            <person name="Staisch J.E."/>
            <person name="Chamberlin H.M."/>
            <person name="Gupta B.P."/>
            <person name="Miller R.D."/>
            <person name="Baird S.E."/>
            <person name="Haag E.S."/>
        </authorList>
    </citation>
    <scope>NUCLEOTIDE SEQUENCE [LARGE SCALE GENOMIC DNA]</scope>
    <source>
        <strain evidence="1 2">AF16</strain>
    </source>
</reference>
<dbReference type="HOGENOM" id="CLU_2906162_0_0_1"/>
<name>B6IFZ8_CAEBR</name>
<proteinExistence type="predicted"/>